<keyword evidence="7" id="KW-0496">Mitochondrion</keyword>
<dbReference type="Pfam" id="PF14138">
    <property type="entry name" value="COX16"/>
    <property type="match status" value="1"/>
</dbReference>
<keyword evidence="8" id="KW-0472">Membrane</keyword>
<protein>
    <recommendedName>
        <fullName evidence="3">Cytochrome c oxidase assembly protein COX16 homolog, mitochondrial</fullName>
    </recommendedName>
</protein>
<evidence type="ECO:0000256" key="5">
    <source>
        <dbReference type="ARBA" id="ARBA00022792"/>
    </source>
</evidence>
<evidence type="ECO:0000256" key="1">
    <source>
        <dbReference type="ARBA" id="ARBA00004434"/>
    </source>
</evidence>
<accession>A0A0P7UPS2</accession>
<dbReference type="AlphaFoldDB" id="A0A0P7UPS2"/>
<gene>
    <name evidence="9" type="ORF">Z043_104180</name>
</gene>
<dbReference type="Proteomes" id="UP000034805">
    <property type="component" value="Unassembled WGS sequence"/>
</dbReference>
<evidence type="ECO:0000313" key="10">
    <source>
        <dbReference type="Proteomes" id="UP000034805"/>
    </source>
</evidence>
<keyword evidence="5" id="KW-0999">Mitochondrion inner membrane</keyword>
<feature type="non-terminal residue" evidence="9">
    <location>
        <position position="47"/>
    </location>
</feature>
<dbReference type="GO" id="GO:0005743">
    <property type="term" value="C:mitochondrial inner membrane"/>
    <property type="evidence" value="ECO:0007669"/>
    <property type="project" value="UniProtKB-SubCell"/>
</dbReference>
<proteinExistence type="inferred from homology"/>
<dbReference type="EMBL" id="JARO02001108">
    <property type="protein sequence ID" value="KPP76477.1"/>
    <property type="molecule type" value="Genomic_DNA"/>
</dbReference>
<evidence type="ECO:0000256" key="8">
    <source>
        <dbReference type="ARBA" id="ARBA00023136"/>
    </source>
</evidence>
<evidence type="ECO:0000256" key="3">
    <source>
        <dbReference type="ARBA" id="ARBA00021814"/>
    </source>
</evidence>
<comment type="similarity">
    <text evidence="2">Belongs to the COX16 family.</text>
</comment>
<organism evidence="9 10">
    <name type="scientific">Scleropages formosus</name>
    <name type="common">Asian bonytongue</name>
    <name type="synonym">Osteoglossum formosum</name>
    <dbReference type="NCBI Taxonomy" id="113540"/>
    <lineage>
        <taxon>Eukaryota</taxon>
        <taxon>Metazoa</taxon>
        <taxon>Chordata</taxon>
        <taxon>Craniata</taxon>
        <taxon>Vertebrata</taxon>
        <taxon>Euteleostomi</taxon>
        <taxon>Actinopterygii</taxon>
        <taxon>Neopterygii</taxon>
        <taxon>Teleostei</taxon>
        <taxon>Osteoglossocephala</taxon>
        <taxon>Osteoglossomorpha</taxon>
        <taxon>Osteoglossiformes</taxon>
        <taxon>Osteoglossidae</taxon>
        <taxon>Scleropages</taxon>
    </lineage>
</organism>
<name>A0A0P7UPS2_SCLFO</name>
<evidence type="ECO:0000256" key="7">
    <source>
        <dbReference type="ARBA" id="ARBA00023128"/>
    </source>
</evidence>
<sequence>MWSKLKALRRNRTVNYGIPMLLLVVGGSVGLREFTQIRYDDQKNRRK</sequence>
<keyword evidence="6" id="KW-1133">Transmembrane helix</keyword>
<reference evidence="9 10" key="1">
    <citation type="submission" date="2015-08" db="EMBL/GenBank/DDBJ databases">
        <title>The genome of the Asian arowana (Scleropages formosus).</title>
        <authorList>
            <person name="Tan M.H."/>
            <person name="Gan H.M."/>
            <person name="Croft L.J."/>
            <person name="Austin C.M."/>
        </authorList>
    </citation>
    <scope>NUCLEOTIDE SEQUENCE [LARGE SCALE GENOMIC DNA]</scope>
    <source>
        <strain evidence="9">Aro1</strain>
    </source>
</reference>
<dbReference type="GO" id="GO:0033617">
    <property type="term" value="P:mitochondrial respiratory chain complex IV assembly"/>
    <property type="evidence" value="ECO:0007669"/>
    <property type="project" value="TreeGrafter"/>
</dbReference>
<evidence type="ECO:0000256" key="6">
    <source>
        <dbReference type="ARBA" id="ARBA00022989"/>
    </source>
</evidence>
<evidence type="ECO:0000256" key="2">
    <source>
        <dbReference type="ARBA" id="ARBA00008370"/>
    </source>
</evidence>
<evidence type="ECO:0000256" key="4">
    <source>
        <dbReference type="ARBA" id="ARBA00022692"/>
    </source>
</evidence>
<keyword evidence="4" id="KW-0812">Transmembrane</keyword>
<dbReference type="PANTHER" id="PTHR17130:SF14">
    <property type="entry name" value="CYTOCHROME C OXIDASE ASSEMBLY PROTEIN COX16 HOMOLOG, MITOCHONDRIAL"/>
    <property type="match status" value="1"/>
</dbReference>
<comment type="caution">
    <text evidence="9">The sequence shown here is derived from an EMBL/GenBank/DDBJ whole genome shotgun (WGS) entry which is preliminary data.</text>
</comment>
<comment type="subcellular location">
    <subcellularLocation>
        <location evidence="1">Mitochondrion inner membrane</location>
        <topology evidence="1">Single-pass membrane protein</topology>
    </subcellularLocation>
</comment>
<evidence type="ECO:0000313" key="9">
    <source>
        <dbReference type="EMBL" id="KPP76477.1"/>
    </source>
</evidence>
<dbReference type="InterPro" id="IPR020164">
    <property type="entry name" value="Cyt_c_Oxase_assmbl_COX16"/>
</dbReference>
<dbReference type="PANTHER" id="PTHR17130">
    <property type="entry name" value="MITOCHONDRIAL OUTER MEMBRANE PROTEIN 25"/>
    <property type="match status" value="1"/>
</dbReference>